<accession>A0A0W0FID9</accession>
<reference evidence="1 2" key="1">
    <citation type="submission" date="2015-12" db="EMBL/GenBank/DDBJ databases">
        <title>Draft genome sequence of Moniliophthora roreri, the causal agent of frosty pod rot of cacao.</title>
        <authorList>
            <person name="Aime M.C."/>
            <person name="Diaz-Valderrama J.R."/>
            <person name="Kijpornyongpan T."/>
            <person name="Phillips-Mora W."/>
        </authorList>
    </citation>
    <scope>NUCLEOTIDE SEQUENCE [LARGE SCALE GENOMIC DNA]</scope>
    <source>
        <strain evidence="1 2">MCA 2952</strain>
    </source>
</reference>
<sequence>MAFLPTPFENIILPCCSAWFLPSPSSIICLAMLPSHHTALSSILL</sequence>
<dbReference type="AlphaFoldDB" id="A0A0W0FID9"/>
<dbReference type="Proteomes" id="UP000054988">
    <property type="component" value="Unassembled WGS sequence"/>
</dbReference>
<comment type="caution">
    <text evidence="1">The sequence shown here is derived from an EMBL/GenBank/DDBJ whole genome shotgun (WGS) entry which is preliminary data.</text>
</comment>
<name>A0A0W0FID9_MONRR</name>
<evidence type="ECO:0000313" key="1">
    <source>
        <dbReference type="EMBL" id="KTB36067.1"/>
    </source>
</evidence>
<protein>
    <submittedName>
        <fullName evidence="1">Uncharacterized protein</fullName>
    </submittedName>
</protein>
<proteinExistence type="predicted"/>
<gene>
    <name evidence="1" type="ORF">WG66_11357</name>
</gene>
<organism evidence="1 2">
    <name type="scientific">Moniliophthora roreri</name>
    <name type="common">Frosty pod rot fungus</name>
    <name type="synonym">Monilia roreri</name>
    <dbReference type="NCBI Taxonomy" id="221103"/>
    <lineage>
        <taxon>Eukaryota</taxon>
        <taxon>Fungi</taxon>
        <taxon>Dikarya</taxon>
        <taxon>Basidiomycota</taxon>
        <taxon>Agaricomycotina</taxon>
        <taxon>Agaricomycetes</taxon>
        <taxon>Agaricomycetidae</taxon>
        <taxon>Agaricales</taxon>
        <taxon>Marasmiineae</taxon>
        <taxon>Marasmiaceae</taxon>
        <taxon>Moniliophthora</taxon>
    </lineage>
</organism>
<evidence type="ECO:0000313" key="2">
    <source>
        <dbReference type="Proteomes" id="UP000054988"/>
    </source>
</evidence>
<dbReference type="EMBL" id="LATX01001931">
    <property type="protein sequence ID" value="KTB36067.1"/>
    <property type="molecule type" value="Genomic_DNA"/>
</dbReference>